<feature type="transmembrane region" description="Helical" evidence="7">
    <location>
        <begin position="209"/>
        <end position="228"/>
    </location>
</feature>
<feature type="transmembrane region" description="Helical" evidence="7">
    <location>
        <begin position="367"/>
        <end position="386"/>
    </location>
</feature>
<protein>
    <recommendedName>
        <fullName evidence="8">Major facilitator superfamily (MFS) profile domain-containing protein</fullName>
    </recommendedName>
</protein>
<evidence type="ECO:0000256" key="1">
    <source>
        <dbReference type="ARBA" id="ARBA00004141"/>
    </source>
</evidence>
<feature type="transmembrane region" description="Helical" evidence="7">
    <location>
        <begin position="637"/>
        <end position="656"/>
    </location>
</feature>
<dbReference type="AlphaFoldDB" id="A0AAD9SUV7"/>
<feature type="transmembrane region" description="Helical" evidence="7">
    <location>
        <begin position="443"/>
        <end position="465"/>
    </location>
</feature>
<sequence length="670" mass="71574">MSTEANSRVDGDGDGDGQTAGDRGGIKMGRRSAQSWGWEEAIRGPSHIGRAGRSNARVPLQPLESASRAWHRYLGLNPHLGLSSIQSRFHHHPTGVALMSLASEDKPTRHDEMENHDKLEDGTAWTHAHTASTIKNTRNLAFIMTMLGFSIAFVVAEVIPLFLITLFTVIAYDLGAGEQAIWLIVAQYIAVGATVPFVGPLVDLLGRKITTLVSLLLTVVAMILLGATPNIAGAMAAMAISGVAIGIQLLTSIAAVTELVPISQRGLTIGYIVLGFMPFAPASLYGQLLAEASWRYVPVVIGVLALVGFVVLGIWYRPPPRINGLGLSKGDRLRRIDFAGASLAIAGVTLFLVGLNWGNQPYPWSSAHVVACLTIGLGLLVLFVVYEKFGATYPLFPGALVQHRRLFFVISFLCLTSGVNFIPVVVFWTIQVYTVYGASFRDAGIYLLPIGFCIAGGAILSAALMTAFKQGIHWILLFFCVMQTAGLGSMAAIDPDDINTAWAPLVIGLLGVGGVLLPSQVVFSIISPDELIGTSIALSIVIRSLGQVIGVSMFYNLFHKHIQDLATTNLKIFSLPAIVNGFDPGPDPVGHTTELITTLTAGPFAAYAHRFNITDPAHIAAIQQAGHNLYKGAFPELYLVSIAFGGAAIISCFFLAGISQFINDNVAVHL</sequence>
<keyword evidence="3 7" id="KW-0812">Transmembrane</keyword>
<dbReference type="PANTHER" id="PTHR23501">
    <property type="entry name" value="MAJOR FACILITATOR SUPERFAMILY"/>
    <property type="match status" value="1"/>
</dbReference>
<feature type="transmembrane region" description="Helical" evidence="7">
    <location>
        <begin position="180"/>
        <end position="202"/>
    </location>
</feature>
<feature type="transmembrane region" description="Helical" evidence="7">
    <location>
        <begin position="336"/>
        <end position="355"/>
    </location>
</feature>
<dbReference type="PROSITE" id="PS00216">
    <property type="entry name" value="SUGAR_TRANSPORT_1"/>
    <property type="match status" value="1"/>
</dbReference>
<evidence type="ECO:0000256" key="7">
    <source>
        <dbReference type="SAM" id="Phobius"/>
    </source>
</evidence>
<feature type="transmembrane region" description="Helical" evidence="7">
    <location>
        <begin position="538"/>
        <end position="558"/>
    </location>
</feature>
<dbReference type="SUPFAM" id="SSF103473">
    <property type="entry name" value="MFS general substrate transporter"/>
    <property type="match status" value="1"/>
</dbReference>
<evidence type="ECO:0000256" key="2">
    <source>
        <dbReference type="ARBA" id="ARBA00022448"/>
    </source>
</evidence>
<feature type="domain" description="Major facilitator superfamily (MFS) profile" evidence="8">
    <location>
        <begin position="141"/>
        <end position="660"/>
    </location>
</feature>
<organism evidence="9 10">
    <name type="scientific">Diplocarpon rosae</name>
    <dbReference type="NCBI Taxonomy" id="946125"/>
    <lineage>
        <taxon>Eukaryota</taxon>
        <taxon>Fungi</taxon>
        <taxon>Dikarya</taxon>
        <taxon>Ascomycota</taxon>
        <taxon>Pezizomycotina</taxon>
        <taxon>Leotiomycetes</taxon>
        <taxon>Helotiales</taxon>
        <taxon>Drepanopezizaceae</taxon>
        <taxon>Diplocarpon</taxon>
    </lineage>
</organism>
<feature type="transmembrane region" description="Helical" evidence="7">
    <location>
        <begin position="296"/>
        <end position="316"/>
    </location>
</feature>
<reference evidence="9" key="1">
    <citation type="submission" date="2023-06" db="EMBL/GenBank/DDBJ databases">
        <title>Draft genome of Marssonina rosae.</title>
        <authorList>
            <person name="Cheng Q."/>
        </authorList>
    </citation>
    <scope>NUCLEOTIDE SEQUENCE</scope>
    <source>
        <strain evidence="9">R4</strain>
    </source>
</reference>
<dbReference type="GO" id="GO:0005886">
    <property type="term" value="C:plasma membrane"/>
    <property type="evidence" value="ECO:0007669"/>
    <property type="project" value="TreeGrafter"/>
</dbReference>
<dbReference type="Pfam" id="PF06609">
    <property type="entry name" value="TRI12"/>
    <property type="match status" value="1"/>
</dbReference>
<feature type="transmembrane region" description="Helical" evidence="7">
    <location>
        <begin position="472"/>
        <end position="493"/>
    </location>
</feature>
<dbReference type="EMBL" id="JAUBYV010000011">
    <property type="protein sequence ID" value="KAK2624145.1"/>
    <property type="molecule type" value="Genomic_DNA"/>
</dbReference>
<dbReference type="InterPro" id="IPR010573">
    <property type="entry name" value="MFS_Str1/Tri12-like"/>
</dbReference>
<feature type="transmembrane region" description="Helical" evidence="7">
    <location>
        <begin position="406"/>
        <end position="431"/>
    </location>
</feature>
<evidence type="ECO:0000313" key="10">
    <source>
        <dbReference type="Proteomes" id="UP001285354"/>
    </source>
</evidence>
<dbReference type="InterPro" id="IPR005829">
    <property type="entry name" value="Sugar_transporter_CS"/>
</dbReference>
<comment type="subcellular location">
    <subcellularLocation>
        <location evidence="1">Membrane</location>
        <topology evidence="1">Multi-pass membrane protein</topology>
    </subcellularLocation>
</comment>
<accession>A0AAD9SUV7</accession>
<dbReference type="InterPro" id="IPR020846">
    <property type="entry name" value="MFS_dom"/>
</dbReference>
<keyword evidence="2" id="KW-0813">Transport</keyword>
<evidence type="ECO:0000259" key="8">
    <source>
        <dbReference type="PROSITE" id="PS50850"/>
    </source>
</evidence>
<feature type="transmembrane region" description="Helical" evidence="7">
    <location>
        <begin position="505"/>
        <end position="526"/>
    </location>
</feature>
<feature type="compositionally biased region" description="Gly residues" evidence="6">
    <location>
        <begin position="16"/>
        <end position="27"/>
    </location>
</feature>
<keyword evidence="4 7" id="KW-1133">Transmembrane helix</keyword>
<feature type="transmembrane region" description="Helical" evidence="7">
    <location>
        <begin position="140"/>
        <end position="168"/>
    </location>
</feature>
<gene>
    <name evidence="9" type="ORF">QTJ16_006779</name>
</gene>
<keyword evidence="10" id="KW-1185">Reference proteome</keyword>
<dbReference type="InterPro" id="IPR036259">
    <property type="entry name" value="MFS_trans_sf"/>
</dbReference>
<evidence type="ECO:0000256" key="4">
    <source>
        <dbReference type="ARBA" id="ARBA00022989"/>
    </source>
</evidence>
<dbReference type="Proteomes" id="UP001285354">
    <property type="component" value="Unassembled WGS sequence"/>
</dbReference>
<keyword evidence="5 7" id="KW-0472">Membrane</keyword>
<dbReference type="Gene3D" id="1.20.1250.20">
    <property type="entry name" value="MFS general substrate transporter like domains"/>
    <property type="match status" value="1"/>
</dbReference>
<dbReference type="PANTHER" id="PTHR23501:SF109">
    <property type="entry name" value="MAJOR FACILITATOR SUPERFAMILY (MFS) PROFILE DOMAIN-CONTAINING PROTEIN-RELATED"/>
    <property type="match status" value="1"/>
</dbReference>
<dbReference type="PROSITE" id="PS50850">
    <property type="entry name" value="MFS"/>
    <property type="match status" value="1"/>
</dbReference>
<dbReference type="GO" id="GO:0022857">
    <property type="term" value="F:transmembrane transporter activity"/>
    <property type="evidence" value="ECO:0007669"/>
    <property type="project" value="InterPro"/>
</dbReference>
<feature type="transmembrane region" description="Helical" evidence="7">
    <location>
        <begin position="234"/>
        <end position="256"/>
    </location>
</feature>
<evidence type="ECO:0000313" key="9">
    <source>
        <dbReference type="EMBL" id="KAK2624145.1"/>
    </source>
</evidence>
<feature type="region of interest" description="Disordered" evidence="6">
    <location>
        <begin position="1"/>
        <end position="33"/>
    </location>
</feature>
<evidence type="ECO:0000256" key="6">
    <source>
        <dbReference type="SAM" id="MobiDB-lite"/>
    </source>
</evidence>
<evidence type="ECO:0000256" key="5">
    <source>
        <dbReference type="ARBA" id="ARBA00023136"/>
    </source>
</evidence>
<proteinExistence type="predicted"/>
<comment type="caution">
    <text evidence="9">The sequence shown here is derived from an EMBL/GenBank/DDBJ whole genome shotgun (WGS) entry which is preliminary data.</text>
</comment>
<name>A0AAD9SUV7_9HELO</name>
<feature type="transmembrane region" description="Helical" evidence="7">
    <location>
        <begin position="268"/>
        <end position="290"/>
    </location>
</feature>
<evidence type="ECO:0000256" key="3">
    <source>
        <dbReference type="ARBA" id="ARBA00022692"/>
    </source>
</evidence>